<gene>
    <name evidence="2" type="ORF">SALB_07792</name>
</gene>
<evidence type="ECO:0000259" key="1">
    <source>
        <dbReference type="Pfam" id="PF04909"/>
    </source>
</evidence>
<sequence>MRATRAAGPGAPAPPQYGPDAAAVLDGLPPLVDHHCHGVVRHEPDPATFAAFLTEADRPPAAGTTHFDTQTGFAVRRWCPPLLDLPAHCPPERYLARRRELGPDETRRRLLSATGIGAYLVDTGLPGDLTGPDETAAAGGATGHEVVRLEALAERTATDHRGPGTADAAEAFLDALAHAVRAAAETAVAFKSVAAYRHGLALDPAPPGPDAVRPAARAWLAAGAPRLTDPVLLRHLVWLAVATGRPLQLHTGFGDPDLRLDHADPALLTDLVRATADTGTDLVLLHCYPYHRQAAYLAAVFPHVHADVGLTLTHVGPRAPAVLAEFLELAPFGKLLFSTDAYGLPELYTVGSALFRTALGEVLGGWAASGAWSTADARRVAAMIAAGNARRVYGLADDGPTEPVG</sequence>
<dbReference type="Gene3D" id="3.20.20.140">
    <property type="entry name" value="Metal-dependent hydrolases"/>
    <property type="match status" value="1"/>
</dbReference>
<dbReference type="InterPro" id="IPR032466">
    <property type="entry name" value="Metal_Hydrolase"/>
</dbReference>
<dbReference type="Pfam" id="PF04909">
    <property type="entry name" value="Amidohydro_2"/>
    <property type="match status" value="1"/>
</dbReference>
<dbReference type="SUPFAM" id="SSF51556">
    <property type="entry name" value="Metallo-dependent hydrolases"/>
    <property type="match status" value="1"/>
</dbReference>
<accession>A0A401RBH9</accession>
<protein>
    <submittedName>
        <fullName evidence="2">Amidohydrolase</fullName>
    </submittedName>
</protein>
<reference evidence="2 3" key="1">
    <citation type="journal article" date="2019" name="Microbiol. Resour. Announc.">
        <title>Draft Genome Sequence of the Most Traditional epsilon-Poly-l-Lysine Producer, Streptomyces albulus NBRC14147.</title>
        <authorList>
            <person name="Yamanaka K."/>
            <person name="Hamano Y."/>
        </authorList>
    </citation>
    <scope>NUCLEOTIDE SEQUENCE [LARGE SCALE GENOMIC DNA]</scope>
    <source>
        <strain evidence="2 3">NBRC 14147</strain>
    </source>
</reference>
<dbReference type="Proteomes" id="UP000288351">
    <property type="component" value="Unassembled WGS sequence"/>
</dbReference>
<dbReference type="PANTHER" id="PTHR43383:SF2">
    <property type="entry name" value="AMIDOHYDROLASE 2 FAMILY PROTEIN"/>
    <property type="match status" value="1"/>
</dbReference>
<evidence type="ECO:0000313" key="2">
    <source>
        <dbReference type="EMBL" id="GCB94989.1"/>
    </source>
</evidence>
<dbReference type="EMBL" id="BHXC01000007">
    <property type="protein sequence ID" value="GCB94989.1"/>
    <property type="molecule type" value="Genomic_DNA"/>
</dbReference>
<comment type="caution">
    <text evidence="2">The sequence shown here is derived from an EMBL/GenBank/DDBJ whole genome shotgun (WGS) entry which is preliminary data.</text>
</comment>
<dbReference type="InterPro" id="IPR006680">
    <property type="entry name" value="Amidohydro-rel"/>
</dbReference>
<evidence type="ECO:0000313" key="3">
    <source>
        <dbReference type="Proteomes" id="UP000288351"/>
    </source>
</evidence>
<feature type="domain" description="Amidohydrolase-related" evidence="1">
    <location>
        <begin position="129"/>
        <end position="395"/>
    </location>
</feature>
<proteinExistence type="predicted"/>
<name>A0A401RBH9_STRNR</name>
<keyword evidence="2" id="KW-0378">Hydrolase</keyword>
<dbReference type="AlphaFoldDB" id="A0A401RBH9"/>
<dbReference type="PANTHER" id="PTHR43383">
    <property type="entry name" value="NODULIN 6"/>
    <property type="match status" value="1"/>
</dbReference>
<organism evidence="2 3">
    <name type="scientific">Streptomyces noursei</name>
    <name type="common">Streptomyces albulus</name>
    <dbReference type="NCBI Taxonomy" id="1971"/>
    <lineage>
        <taxon>Bacteria</taxon>
        <taxon>Bacillati</taxon>
        <taxon>Actinomycetota</taxon>
        <taxon>Actinomycetes</taxon>
        <taxon>Kitasatosporales</taxon>
        <taxon>Streptomycetaceae</taxon>
        <taxon>Streptomyces</taxon>
    </lineage>
</organism>
<dbReference type="GO" id="GO:0016787">
    <property type="term" value="F:hydrolase activity"/>
    <property type="evidence" value="ECO:0007669"/>
    <property type="project" value="UniProtKB-KW"/>
</dbReference>